<feature type="domain" description="HTH tetR-type" evidence="5">
    <location>
        <begin position="18"/>
        <end position="79"/>
    </location>
</feature>
<gene>
    <name evidence="6" type="ORF">L0P92_16710</name>
</gene>
<comment type="caution">
    <text evidence="6">The sequence shown here is derived from an EMBL/GenBank/DDBJ whole genome shotgun (WGS) entry which is preliminary data.</text>
</comment>
<sequence length="215" mass="24297">MGSAAHGQRVPNRLGEGERLRQDILDTATRILEESGREDALSLRGIAREVGIAAPSIYLHFKNKTDLIWTVLDTAYSALASLMSEAERQAAGTGADAWERLSAAADAYRRYAVDNPRRYRLMFSLEQQASVQRHATEHHPLTRVLHAWTEAVERYLTDACPQRREEAQTMATLLWTGMHGQFALWHTLPHPFAEDDAILVELQQALMRRLLLPSE</sequence>
<evidence type="ECO:0000313" key="6">
    <source>
        <dbReference type="EMBL" id="MCF1595203.1"/>
    </source>
</evidence>
<dbReference type="InterPro" id="IPR025996">
    <property type="entry name" value="MT1864/Rv1816-like_C"/>
</dbReference>
<evidence type="ECO:0000256" key="1">
    <source>
        <dbReference type="ARBA" id="ARBA00023015"/>
    </source>
</evidence>
<dbReference type="InterPro" id="IPR009057">
    <property type="entry name" value="Homeodomain-like_sf"/>
</dbReference>
<reference evidence="6" key="1">
    <citation type="submission" date="2022-01" db="EMBL/GenBank/DDBJ databases">
        <title>Draft Genome Sequences of Seven Type Strains of the Genus Streptomyces.</title>
        <authorList>
            <person name="Aziz S."/>
            <person name="Coretto E."/>
            <person name="Chronakova A."/>
            <person name="Sproer C."/>
            <person name="Huber K."/>
            <person name="Nouioui I."/>
            <person name="Gross H."/>
        </authorList>
    </citation>
    <scope>NUCLEOTIDE SEQUENCE</scope>
    <source>
        <strain evidence="6">DSM 103493</strain>
    </source>
</reference>
<keyword evidence="7" id="KW-1185">Reference proteome</keyword>
<dbReference type="PANTHER" id="PTHR30055">
    <property type="entry name" value="HTH-TYPE TRANSCRIPTIONAL REGULATOR RUTR"/>
    <property type="match status" value="1"/>
</dbReference>
<keyword evidence="1" id="KW-0805">Transcription regulation</keyword>
<dbReference type="Gene3D" id="1.10.357.10">
    <property type="entry name" value="Tetracycline Repressor, domain 2"/>
    <property type="match status" value="1"/>
</dbReference>
<evidence type="ECO:0000256" key="2">
    <source>
        <dbReference type="ARBA" id="ARBA00023125"/>
    </source>
</evidence>
<dbReference type="Pfam" id="PF13305">
    <property type="entry name" value="TetR_C_33"/>
    <property type="match status" value="1"/>
</dbReference>
<dbReference type="RefSeq" id="WP_234763508.1">
    <property type="nucleotide sequence ID" value="NZ_JAKEIP010000058.1"/>
</dbReference>
<dbReference type="SUPFAM" id="SSF46689">
    <property type="entry name" value="Homeodomain-like"/>
    <property type="match status" value="1"/>
</dbReference>
<feature type="DNA-binding region" description="H-T-H motif" evidence="4">
    <location>
        <begin position="42"/>
        <end position="61"/>
    </location>
</feature>
<evidence type="ECO:0000259" key="5">
    <source>
        <dbReference type="PROSITE" id="PS50977"/>
    </source>
</evidence>
<dbReference type="Pfam" id="PF00440">
    <property type="entry name" value="TetR_N"/>
    <property type="match status" value="1"/>
</dbReference>
<dbReference type="GO" id="GO:0003700">
    <property type="term" value="F:DNA-binding transcription factor activity"/>
    <property type="evidence" value="ECO:0007669"/>
    <property type="project" value="TreeGrafter"/>
</dbReference>
<evidence type="ECO:0000313" key="7">
    <source>
        <dbReference type="Proteomes" id="UP001139384"/>
    </source>
</evidence>
<keyword evidence="2 4" id="KW-0238">DNA-binding</keyword>
<accession>A0A9X1Q0M5</accession>
<dbReference type="InterPro" id="IPR001647">
    <property type="entry name" value="HTH_TetR"/>
</dbReference>
<dbReference type="Proteomes" id="UP001139384">
    <property type="component" value="Unassembled WGS sequence"/>
</dbReference>
<dbReference type="InterPro" id="IPR050109">
    <property type="entry name" value="HTH-type_TetR-like_transc_reg"/>
</dbReference>
<dbReference type="PROSITE" id="PS50977">
    <property type="entry name" value="HTH_TETR_2"/>
    <property type="match status" value="1"/>
</dbReference>
<keyword evidence="3" id="KW-0804">Transcription</keyword>
<protein>
    <submittedName>
        <fullName evidence="6">TetR/AcrR family transcriptional regulator</fullName>
    </submittedName>
</protein>
<evidence type="ECO:0000256" key="4">
    <source>
        <dbReference type="PROSITE-ProRule" id="PRU00335"/>
    </source>
</evidence>
<name>A0A9X1Q0M5_STRM4</name>
<dbReference type="GO" id="GO:0000976">
    <property type="term" value="F:transcription cis-regulatory region binding"/>
    <property type="evidence" value="ECO:0007669"/>
    <property type="project" value="TreeGrafter"/>
</dbReference>
<dbReference type="InterPro" id="IPR036271">
    <property type="entry name" value="Tet_transcr_reg_TetR-rel_C_sf"/>
</dbReference>
<organism evidence="6 7">
    <name type="scientific">Streptomyces muensis</name>
    <dbReference type="NCBI Taxonomy" id="1077944"/>
    <lineage>
        <taxon>Bacteria</taxon>
        <taxon>Bacillati</taxon>
        <taxon>Actinomycetota</taxon>
        <taxon>Actinomycetes</taxon>
        <taxon>Kitasatosporales</taxon>
        <taxon>Streptomycetaceae</taxon>
        <taxon>Streptomyces</taxon>
    </lineage>
</organism>
<dbReference type="AlphaFoldDB" id="A0A9X1Q0M5"/>
<evidence type="ECO:0000256" key="3">
    <source>
        <dbReference type="ARBA" id="ARBA00023163"/>
    </source>
</evidence>
<dbReference type="PANTHER" id="PTHR30055:SF234">
    <property type="entry name" value="HTH-TYPE TRANSCRIPTIONAL REGULATOR BETI"/>
    <property type="match status" value="1"/>
</dbReference>
<dbReference type="SUPFAM" id="SSF48498">
    <property type="entry name" value="Tetracyclin repressor-like, C-terminal domain"/>
    <property type="match status" value="1"/>
</dbReference>
<proteinExistence type="predicted"/>
<dbReference type="EMBL" id="JAKEIP010000058">
    <property type="protein sequence ID" value="MCF1595203.1"/>
    <property type="molecule type" value="Genomic_DNA"/>
</dbReference>